<dbReference type="EMBL" id="JAUSYA010000001">
    <property type="protein sequence ID" value="MDQ0687493.1"/>
    <property type="molecule type" value="Genomic_DNA"/>
</dbReference>
<keyword evidence="1" id="KW-0812">Transmembrane</keyword>
<protein>
    <recommendedName>
        <fullName evidence="4">Integral membrane protein</fullName>
    </recommendedName>
</protein>
<gene>
    <name evidence="2" type="ORF">QFZ56_006456</name>
</gene>
<reference evidence="2 3" key="1">
    <citation type="submission" date="2023-07" db="EMBL/GenBank/DDBJ databases">
        <title>Comparative genomics of wheat-associated soil bacteria to identify genetic determinants of phenazine resistance.</title>
        <authorList>
            <person name="Mouncey N."/>
        </authorList>
    </citation>
    <scope>NUCLEOTIDE SEQUENCE [LARGE SCALE GENOMIC DNA]</scope>
    <source>
        <strain evidence="2 3">W4I19-2</strain>
    </source>
</reference>
<comment type="caution">
    <text evidence="2">The sequence shown here is derived from an EMBL/GenBank/DDBJ whole genome shotgun (WGS) entry which is preliminary data.</text>
</comment>
<evidence type="ECO:0000256" key="1">
    <source>
        <dbReference type="SAM" id="Phobius"/>
    </source>
</evidence>
<evidence type="ECO:0000313" key="2">
    <source>
        <dbReference type="EMBL" id="MDQ0687493.1"/>
    </source>
</evidence>
<name>A0ABU0QCH5_STRAH</name>
<keyword evidence="1" id="KW-0472">Membrane</keyword>
<proteinExistence type="predicted"/>
<organism evidence="2 3">
    <name type="scientific">Streptomyces achromogenes</name>
    <dbReference type="NCBI Taxonomy" id="67255"/>
    <lineage>
        <taxon>Bacteria</taxon>
        <taxon>Bacillati</taxon>
        <taxon>Actinomycetota</taxon>
        <taxon>Actinomycetes</taxon>
        <taxon>Kitasatosporales</taxon>
        <taxon>Streptomycetaceae</taxon>
        <taxon>Streptomyces</taxon>
    </lineage>
</organism>
<keyword evidence="1" id="KW-1133">Transmembrane helix</keyword>
<keyword evidence="3" id="KW-1185">Reference proteome</keyword>
<accession>A0ABU0QCH5</accession>
<evidence type="ECO:0000313" key="3">
    <source>
        <dbReference type="Proteomes" id="UP001243364"/>
    </source>
</evidence>
<sequence>MTAHPLPLVCRGLPHADGAAGTGALSAVGLAATTTALAAAGHHLVFARTASFAACLVVALVFFAGALLRPRASGSGALLPDLAAMVSAQVAASCWFSFAPGPGLGPGPAGGTLHEGVGGAIHLAMTLVTVCALRAVARSRFRLSGMVQSGLRSLFRRLCALLSARTSTVPAVDPSRFPGGRPADERCRSEVLLTGASGRRGPP</sequence>
<dbReference type="Proteomes" id="UP001243364">
    <property type="component" value="Unassembled WGS sequence"/>
</dbReference>
<feature type="transmembrane region" description="Helical" evidence="1">
    <location>
        <begin position="45"/>
        <end position="66"/>
    </location>
</feature>
<feature type="transmembrane region" description="Helical" evidence="1">
    <location>
        <begin position="119"/>
        <end position="137"/>
    </location>
</feature>
<evidence type="ECO:0008006" key="4">
    <source>
        <dbReference type="Google" id="ProtNLM"/>
    </source>
</evidence>
<dbReference type="RefSeq" id="WP_307047514.1">
    <property type="nucleotide sequence ID" value="NZ_JAUSYA010000001.1"/>
</dbReference>